<comment type="catalytic activity">
    <reaction evidence="4">
        <text>N-terminal L-lysyl-[protein] + L-leucyl-tRNA(Leu) = N-terminal L-leucyl-L-lysyl-[protein] + tRNA(Leu) + H(+)</text>
        <dbReference type="Rhea" id="RHEA:12340"/>
        <dbReference type="Rhea" id="RHEA-COMP:9613"/>
        <dbReference type="Rhea" id="RHEA-COMP:9622"/>
        <dbReference type="Rhea" id="RHEA-COMP:12670"/>
        <dbReference type="Rhea" id="RHEA-COMP:12671"/>
        <dbReference type="ChEBI" id="CHEBI:15378"/>
        <dbReference type="ChEBI" id="CHEBI:65249"/>
        <dbReference type="ChEBI" id="CHEBI:78442"/>
        <dbReference type="ChEBI" id="CHEBI:78494"/>
        <dbReference type="ChEBI" id="CHEBI:133043"/>
        <dbReference type="EC" id="2.3.2.6"/>
    </reaction>
</comment>
<reference evidence="5 6" key="1">
    <citation type="submission" date="2019-03" db="EMBL/GenBank/DDBJ databases">
        <title>The complete genome sequence of Swingsia_sp. F3b2 LMG30590(T).</title>
        <authorList>
            <person name="Chua K.-O."/>
            <person name="Chan K.-G."/>
            <person name="See-Too W.-S."/>
        </authorList>
    </citation>
    <scope>NUCLEOTIDE SEQUENCE [LARGE SCALE GENOMIC DNA]</scope>
    <source>
        <strain evidence="5 6">F3b2</strain>
    </source>
</reference>
<protein>
    <recommendedName>
        <fullName evidence="4">Leucyl/phenylalanyl-tRNA--protein transferase</fullName>
        <ecNumber evidence="4">2.3.2.6</ecNumber>
    </recommendedName>
    <alternativeName>
        <fullName evidence="4">L/F-transferase</fullName>
    </alternativeName>
    <alternativeName>
        <fullName evidence="4">Leucyltransferase</fullName>
    </alternativeName>
    <alternativeName>
        <fullName evidence="4">Phenyalanyltransferase</fullName>
    </alternativeName>
</protein>
<proteinExistence type="inferred from homology"/>
<gene>
    <name evidence="4" type="primary">aat</name>
    <name evidence="5" type="ORF">E3E12_05650</name>
</gene>
<dbReference type="AlphaFoldDB" id="A0A4Y6UCA9"/>
<dbReference type="Proteomes" id="UP000318709">
    <property type="component" value="Chromosome"/>
</dbReference>
<comment type="similarity">
    <text evidence="4">Belongs to the L/F-transferase family.</text>
</comment>
<keyword evidence="6" id="KW-1185">Reference proteome</keyword>
<dbReference type="OrthoDB" id="9790282at2"/>
<dbReference type="Gene3D" id="3.40.630.70">
    <property type="entry name" value="Leucyl/phenylalanyl-tRNA-protein transferase, C-terminal domain"/>
    <property type="match status" value="1"/>
</dbReference>
<dbReference type="Pfam" id="PF03588">
    <property type="entry name" value="Leu_Phe_trans"/>
    <property type="match status" value="1"/>
</dbReference>
<dbReference type="EC" id="2.3.2.6" evidence="4"/>
<evidence type="ECO:0000256" key="3">
    <source>
        <dbReference type="ARBA" id="ARBA00023315"/>
    </source>
</evidence>
<dbReference type="InterPro" id="IPR042203">
    <property type="entry name" value="Leu/Phe-tRNA_Trfase_C"/>
</dbReference>
<dbReference type="GO" id="GO:0005737">
    <property type="term" value="C:cytoplasm"/>
    <property type="evidence" value="ECO:0007669"/>
    <property type="project" value="UniProtKB-SubCell"/>
</dbReference>
<dbReference type="InterPro" id="IPR004616">
    <property type="entry name" value="Leu/Phe-tRNA_Trfase"/>
</dbReference>
<evidence type="ECO:0000313" key="5">
    <source>
        <dbReference type="EMBL" id="QDH13755.1"/>
    </source>
</evidence>
<dbReference type="HAMAP" id="MF_00688">
    <property type="entry name" value="Leu_Phe_trans"/>
    <property type="match status" value="1"/>
</dbReference>
<name>A0A4Y6UCA9_9PROT</name>
<evidence type="ECO:0000256" key="4">
    <source>
        <dbReference type="HAMAP-Rule" id="MF_00688"/>
    </source>
</evidence>
<dbReference type="PANTHER" id="PTHR30098:SF2">
    <property type="entry name" value="LEUCYL_PHENYLALANYL-TRNA--PROTEIN TRANSFERASE"/>
    <property type="match status" value="1"/>
</dbReference>
<dbReference type="SUPFAM" id="SSF55729">
    <property type="entry name" value="Acyl-CoA N-acyltransferases (Nat)"/>
    <property type="match status" value="1"/>
</dbReference>
<evidence type="ECO:0000256" key="2">
    <source>
        <dbReference type="ARBA" id="ARBA00022679"/>
    </source>
</evidence>
<comment type="function">
    <text evidence="4">Functions in the N-end rule pathway of protein degradation where it conjugates Leu, Phe and, less efficiently, Met from aminoacyl-tRNAs to the N-termini of proteins containing an N-terminal arginine or lysine.</text>
</comment>
<keyword evidence="1 4" id="KW-0963">Cytoplasm</keyword>
<dbReference type="EMBL" id="CP038231">
    <property type="protein sequence ID" value="QDH13755.1"/>
    <property type="molecule type" value="Genomic_DNA"/>
</dbReference>
<sequence length="227" mass="24358">MAEVTTATLLAAYRLGAFPMAPDATSDQLHWYMPEQRGIMPLARTPVQRAKPFPARLMRTVRSGRFEVTSNTNFAQVVRACGPSHTQRASDTWISPRIEKLYTALHHQGHAHSLEVWSPLQGGGQRLVGGLYGVALGGAFFGESMFSTERDASKVALVHLVAALNQAGYLLLDTQYVTPHLASLGGVAISRPHYEALLAKALAHEGPAWPAQVGLVALGAALKDLGA</sequence>
<comment type="catalytic activity">
    <reaction evidence="4">
        <text>N-terminal L-arginyl-[protein] + L-leucyl-tRNA(Leu) = N-terminal L-leucyl-L-arginyl-[protein] + tRNA(Leu) + H(+)</text>
        <dbReference type="Rhea" id="RHEA:50416"/>
        <dbReference type="Rhea" id="RHEA-COMP:9613"/>
        <dbReference type="Rhea" id="RHEA-COMP:9622"/>
        <dbReference type="Rhea" id="RHEA-COMP:12672"/>
        <dbReference type="Rhea" id="RHEA-COMP:12673"/>
        <dbReference type="ChEBI" id="CHEBI:15378"/>
        <dbReference type="ChEBI" id="CHEBI:64719"/>
        <dbReference type="ChEBI" id="CHEBI:78442"/>
        <dbReference type="ChEBI" id="CHEBI:78494"/>
        <dbReference type="ChEBI" id="CHEBI:133044"/>
        <dbReference type="EC" id="2.3.2.6"/>
    </reaction>
</comment>
<accession>A0A4Y6UCA9</accession>
<dbReference type="NCBIfam" id="TIGR00667">
    <property type="entry name" value="aat"/>
    <property type="match status" value="1"/>
</dbReference>
<comment type="subcellular location">
    <subcellularLocation>
        <location evidence="4">Cytoplasm</location>
    </subcellularLocation>
</comment>
<comment type="catalytic activity">
    <reaction evidence="4">
        <text>L-phenylalanyl-tRNA(Phe) + an N-terminal L-alpha-aminoacyl-[protein] = an N-terminal L-phenylalanyl-L-alpha-aminoacyl-[protein] + tRNA(Phe)</text>
        <dbReference type="Rhea" id="RHEA:43632"/>
        <dbReference type="Rhea" id="RHEA-COMP:9668"/>
        <dbReference type="Rhea" id="RHEA-COMP:9699"/>
        <dbReference type="Rhea" id="RHEA-COMP:10636"/>
        <dbReference type="Rhea" id="RHEA-COMP:10637"/>
        <dbReference type="ChEBI" id="CHEBI:78442"/>
        <dbReference type="ChEBI" id="CHEBI:78531"/>
        <dbReference type="ChEBI" id="CHEBI:78597"/>
        <dbReference type="ChEBI" id="CHEBI:83561"/>
        <dbReference type="EC" id="2.3.2.6"/>
    </reaction>
</comment>
<dbReference type="GO" id="GO:0030163">
    <property type="term" value="P:protein catabolic process"/>
    <property type="evidence" value="ECO:0007669"/>
    <property type="project" value="UniProtKB-UniRule"/>
</dbReference>
<dbReference type="GO" id="GO:0008914">
    <property type="term" value="F:leucyl-tRNA--protein transferase activity"/>
    <property type="evidence" value="ECO:0007669"/>
    <property type="project" value="UniProtKB-UniRule"/>
</dbReference>
<dbReference type="InterPro" id="IPR016181">
    <property type="entry name" value="Acyl_CoA_acyltransferase"/>
</dbReference>
<evidence type="ECO:0000256" key="1">
    <source>
        <dbReference type="ARBA" id="ARBA00022490"/>
    </source>
</evidence>
<dbReference type="PANTHER" id="PTHR30098">
    <property type="entry name" value="LEUCYL/PHENYLALANYL-TRNA--PROTEIN TRANSFERASE"/>
    <property type="match status" value="1"/>
</dbReference>
<keyword evidence="3 4" id="KW-0012">Acyltransferase</keyword>
<dbReference type="KEGG" id="swf:E3E12_05650"/>
<keyword evidence="2 4" id="KW-0808">Transferase</keyword>
<organism evidence="5 6">
    <name type="scientific">Formicincola oecophyllae</name>
    <dbReference type="NCBI Taxonomy" id="2558361"/>
    <lineage>
        <taxon>Bacteria</taxon>
        <taxon>Pseudomonadati</taxon>
        <taxon>Pseudomonadota</taxon>
        <taxon>Alphaproteobacteria</taxon>
        <taxon>Acetobacterales</taxon>
        <taxon>Acetobacteraceae</taxon>
        <taxon>Formicincola</taxon>
    </lineage>
</organism>
<evidence type="ECO:0000313" key="6">
    <source>
        <dbReference type="Proteomes" id="UP000318709"/>
    </source>
</evidence>